<evidence type="ECO:0000256" key="3">
    <source>
        <dbReference type="ARBA" id="ARBA00022801"/>
    </source>
</evidence>
<feature type="domain" description="Metallo-beta-lactamase" evidence="5">
    <location>
        <begin position="42"/>
        <end position="250"/>
    </location>
</feature>
<evidence type="ECO:0000259" key="5">
    <source>
        <dbReference type="SMART" id="SM00849"/>
    </source>
</evidence>
<dbReference type="Pfam" id="PF00753">
    <property type="entry name" value="Lactamase_B"/>
    <property type="match status" value="1"/>
</dbReference>
<keyword evidence="7" id="KW-1185">Reference proteome</keyword>
<dbReference type="RefSeq" id="WP_381497007.1">
    <property type="nucleotide sequence ID" value="NZ_JBHUOM010000001.1"/>
</dbReference>
<comment type="similarity">
    <text evidence="1">Belongs to the metallo-beta-lactamase superfamily.</text>
</comment>
<sequence>MTLQTLDTGLFKLDGGAMFGVVPKPIWNKLNPADEQNRCNWAMRCLLYEQGDQLLLVDTGIGNKQDAKFFGHYDLNGNATLMDSIYKAGYSEADITDVLLTHLHFDHVGGAVKRVDETLMPTFPNATYWTHPAHWHWAVKPNPREKASFLSENIFPLQESGQLKFLTENPFPFSDIDLLYVDGHTEKMALPLFYINGRTVAYMADLIPSSAHVPLPYVMSYDVRPLLTMDEKTRLLQQAADENWILVFEHDSVTEAATVELTEKGVRIKDKGLLTDLLHHT</sequence>
<dbReference type="Gene3D" id="3.60.15.10">
    <property type="entry name" value="Ribonuclease Z/Hydroxyacylglutathione hydrolase-like"/>
    <property type="match status" value="1"/>
</dbReference>
<keyword evidence="3" id="KW-0378">Hydrolase</keyword>
<gene>
    <name evidence="6" type="ORF">ACFS25_03460</name>
</gene>
<evidence type="ECO:0000256" key="4">
    <source>
        <dbReference type="ARBA" id="ARBA00022833"/>
    </source>
</evidence>
<reference evidence="7" key="1">
    <citation type="journal article" date="2019" name="Int. J. Syst. Evol. Microbiol.">
        <title>The Global Catalogue of Microorganisms (GCM) 10K type strain sequencing project: providing services to taxonomists for standard genome sequencing and annotation.</title>
        <authorList>
            <consortium name="The Broad Institute Genomics Platform"/>
            <consortium name="The Broad Institute Genome Sequencing Center for Infectious Disease"/>
            <person name="Wu L."/>
            <person name="Ma J."/>
        </authorList>
    </citation>
    <scope>NUCLEOTIDE SEQUENCE [LARGE SCALE GENOMIC DNA]</scope>
    <source>
        <strain evidence="7">KCTC 52490</strain>
    </source>
</reference>
<comment type="caution">
    <text evidence="6">The sequence shown here is derived from an EMBL/GenBank/DDBJ whole genome shotgun (WGS) entry which is preliminary data.</text>
</comment>
<evidence type="ECO:0000256" key="2">
    <source>
        <dbReference type="ARBA" id="ARBA00022723"/>
    </source>
</evidence>
<organism evidence="6 7">
    <name type="scientific">Spirosoma flavum</name>
    <dbReference type="NCBI Taxonomy" id="2048557"/>
    <lineage>
        <taxon>Bacteria</taxon>
        <taxon>Pseudomonadati</taxon>
        <taxon>Bacteroidota</taxon>
        <taxon>Cytophagia</taxon>
        <taxon>Cytophagales</taxon>
        <taxon>Cytophagaceae</taxon>
        <taxon>Spirosoma</taxon>
    </lineage>
</organism>
<dbReference type="PANTHER" id="PTHR42978:SF6">
    <property type="entry name" value="QUORUM-QUENCHING LACTONASE YTNP-RELATED"/>
    <property type="match status" value="1"/>
</dbReference>
<dbReference type="SUPFAM" id="SSF56281">
    <property type="entry name" value="Metallo-hydrolase/oxidoreductase"/>
    <property type="match status" value="1"/>
</dbReference>
<protein>
    <submittedName>
        <fullName evidence="6">MBL fold metallo-hydrolase</fullName>
    </submittedName>
</protein>
<keyword evidence="4" id="KW-0862">Zinc</keyword>
<keyword evidence="2" id="KW-0479">Metal-binding</keyword>
<dbReference type="SMART" id="SM00849">
    <property type="entry name" value="Lactamase_B"/>
    <property type="match status" value="1"/>
</dbReference>
<dbReference type="InterPro" id="IPR051013">
    <property type="entry name" value="MBL_superfamily_lactonases"/>
</dbReference>
<dbReference type="InterPro" id="IPR001279">
    <property type="entry name" value="Metallo-B-lactamas"/>
</dbReference>
<dbReference type="EMBL" id="JBHUOM010000001">
    <property type="protein sequence ID" value="MFD2932820.1"/>
    <property type="molecule type" value="Genomic_DNA"/>
</dbReference>
<name>A0ABW6ABT2_9BACT</name>
<evidence type="ECO:0000313" key="7">
    <source>
        <dbReference type="Proteomes" id="UP001597512"/>
    </source>
</evidence>
<dbReference type="CDD" id="cd16281">
    <property type="entry name" value="metallo-hydrolase-like_MBL-fold"/>
    <property type="match status" value="1"/>
</dbReference>
<dbReference type="InterPro" id="IPR036866">
    <property type="entry name" value="RibonucZ/Hydroxyglut_hydro"/>
</dbReference>
<dbReference type="PANTHER" id="PTHR42978">
    <property type="entry name" value="QUORUM-QUENCHING LACTONASE YTNP-RELATED-RELATED"/>
    <property type="match status" value="1"/>
</dbReference>
<dbReference type="Proteomes" id="UP001597512">
    <property type="component" value="Unassembled WGS sequence"/>
</dbReference>
<evidence type="ECO:0000313" key="6">
    <source>
        <dbReference type="EMBL" id="MFD2932820.1"/>
    </source>
</evidence>
<accession>A0ABW6ABT2</accession>
<proteinExistence type="inferred from homology"/>
<evidence type="ECO:0000256" key="1">
    <source>
        <dbReference type="ARBA" id="ARBA00007749"/>
    </source>
</evidence>